<dbReference type="AlphaFoldDB" id="A0A5J4VNP2"/>
<evidence type="ECO:0000256" key="3">
    <source>
        <dbReference type="ARBA" id="ARBA00022634"/>
    </source>
</evidence>
<dbReference type="EMBL" id="SNRW01006014">
    <property type="protein sequence ID" value="KAA6383903.1"/>
    <property type="molecule type" value="Genomic_DNA"/>
</dbReference>
<dbReference type="GO" id="GO:0004797">
    <property type="term" value="F:thymidine kinase activity"/>
    <property type="evidence" value="ECO:0007669"/>
    <property type="project" value="UniProtKB-EC"/>
</dbReference>
<evidence type="ECO:0000256" key="4">
    <source>
        <dbReference type="ARBA" id="ARBA00022679"/>
    </source>
</evidence>
<comment type="catalytic activity">
    <reaction evidence="8">
        <text>thymidine + ATP = dTMP + ADP + H(+)</text>
        <dbReference type="Rhea" id="RHEA:19129"/>
        <dbReference type="ChEBI" id="CHEBI:15378"/>
        <dbReference type="ChEBI" id="CHEBI:17748"/>
        <dbReference type="ChEBI" id="CHEBI:30616"/>
        <dbReference type="ChEBI" id="CHEBI:63528"/>
        <dbReference type="ChEBI" id="CHEBI:456216"/>
        <dbReference type="EC" id="2.7.1.21"/>
    </reaction>
</comment>
<feature type="non-terminal residue" evidence="10">
    <location>
        <position position="111"/>
    </location>
</feature>
<dbReference type="InterPro" id="IPR001267">
    <property type="entry name" value="Thymidine_kinase"/>
</dbReference>
<dbReference type="GO" id="GO:0046104">
    <property type="term" value="P:thymidine metabolic process"/>
    <property type="evidence" value="ECO:0007669"/>
    <property type="project" value="TreeGrafter"/>
</dbReference>
<dbReference type="InterPro" id="IPR027417">
    <property type="entry name" value="P-loop_NTPase"/>
</dbReference>
<dbReference type="Proteomes" id="UP000324800">
    <property type="component" value="Unassembled WGS sequence"/>
</dbReference>
<keyword evidence="4 8" id="KW-0808">Transferase</keyword>
<keyword evidence="6 8" id="KW-0418">Kinase</keyword>
<dbReference type="Pfam" id="PF00265">
    <property type="entry name" value="TK"/>
    <property type="match status" value="1"/>
</dbReference>
<evidence type="ECO:0000256" key="5">
    <source>
        <dbReference type="ARBA" id="ARBA00022741"/>
    </source>
</evidence>
<sequence length="111" mass="12606">MQKVSQDLSVIPCTNESNKYGKIELIQGPMFAGKTTELIQRVEEEQRAGRNCVVFKYQFDTRYSESMISTHDHRMIPAVPCKELAAHDAEASRAQVIAIDEGQFFPDLLEE</sequence>
<evidence type="ECO:0000256" key="6">
    <source>
        <dbReference type="ARBA" id="ARBA00022777"/>
    </source>
</evidence>
<dbReference type="SUPFAM" id="SSF52540">
    <property type="entry name" value="P-loop containing nucleoside triphosphate hydrolases"/>
    <property type="match status" value="1"/>
</dbReference>
<protein>
    <recommendedName>
        <fullName evidence="2 8">Thymidine kinase</fullName>
        <ecNumber evidence="2 8">2.7.1.21</ecNumber>
    </recommendedName>
</protein>
<dbReference type="EC" id="2.7.1.21" evidence="2 8"/>
<organism evidence="10 11">
    <name type="scientific">Streblomastix strix</name>
    <dbReference type="NCBI Taxonomy" id="222440"/>
    <lineage>
        <taxon>Eukaryota</taxon>
        <taxon>Metamonada</taxon>
        <taxon>Preaxostyla</taxon>
        <taxon>Oxymonadida</taxon>
        <taxon>Streblomastigidae</taxon>
        <taxon>Streblomastix</taxon>
    </lineage>
</organism>
<evidence type="ECO:0000313" key="10">
    <source>
        <dbReference type="EMBL" id="KAA6383903.1"/>
    </source>
</evidence>
<keyword evidence="3 8" id="KW-0237">DNA synthesis</keyword>
<dbReference type="GO" id="GO:0071897">
    <property type="term" value="P:DNA biosynthetic process"/>
    <property type="evidence" value="ECO:0007669"/>
    <property type="project" value="UniProtKB-KW"/>
</dbReference>
<keyword evidence="7 8" id="KW-0067">ATP-binding</keyword>
<dbReference type="OrthoDB" id="439028at2759"/>
<comment type="caution">
    <text evidence="10">The sequence shown here is derived from an EMBL/GenBank/DDBJ whole genome shotgun (WGS) entry which is preliminary data.</text>
</comment>
<dbReference type="PANTHER" id="PTHR11441">
    <property type="entry name" value="THYMIDINE KINASE"/>
    <property type="match status" value="1"/>
</dbReference>
<proteinExistence type="inferred from homology"/>
<evidence type="ECO:0000256" key="8">
    <source>
        <dbReference type="RuleBase" id="RU000544"/>
    </source>
</evidence>
<evidence type="ECO:0000256" key="7">
    <source>
        <dbReference type="ARBA" id="ARBA00022840"/>
    </source>
</evidence>
<keyword evidence="5 8" id="KW-0547">Nucleotide-binding</keyword>
<dbReference type="GO" id="GO:0005524">
    <property type="term" value="F:ATP binding"/>
    <property type="evidence" value="ECO:0007669"/>
    <property type="project" value="UniProtKB-KW"/>
</dbReference>
<evidence type="ECO:0000256" key="2">
    <source>
        <dbReference type="ARBA" id="ARBA00012118"/>
    </source>
</evidence>
<name>A0A5J4VNP2_9EUKA</name>
<gene>
    <name evidence="10" type="ORF">EZS28_020569</name>
</gene>
<reference evidence="10 11" key="1">
    <citation type="submission" date="2019-03" db="EMBL/GenBank/DDBJ databases">
        <title>Single cell metagenomics reveals metabolic interactions within the superorganism composed of flagellate Streblomastix strix and complex community of Bacteroidetes bacteria on its surface.</title>
        <authorList>
            <person name="Treitli S.C."/>
            <person name="Kolisko M."/>
            <person name="Husnik F."/>
            <person name="Keeling P."/>
            <person name="Hampl V."/>
        </authorList>
    </citation>
    <scope>NUCLEOTIDE SEQUENCE [LARGE SCALE GENOMIC DNA]</scope>
    <source>
        <strain evidence="10">ST1C</strain>
    </source>
</reference>
<dbReference type="PANTHER" id="PTHR11441:SF0">
    <property type="entry name" value="THYMIDINE KINASE, CYTOSOLIC"/>
    <property type="match status" value="1"/>
</dbReference>
<dbReference type="Gene3D" id="3.40.50.300">
    <property type="entry name" value="P-loop containing nucleotide triphosphate hydrolases"/>
    <property type="match status" value="1"/>
</dbReference>
<evidence type="ECO:0000256" key="9">
    <source>
        <dbReference type="RuleBase" id="RU004165"/>
    </source>
</evidence>
<evidence type="ECO:0000313" key="11">
    <source>
        <dbReference type="Proteomes" id="UP000324800"/>
    </source>
</evidence>
<accession>A0A5J4VNP2</accession>
<evidence type="ECO:0000256" key="1">
    <source>
        <dbReference type="ARBA" id="ARBA00007587"/>
    </source>
</evidence>
<comment type="similarity">
    <text evidence="1 9">Belongs to the thymidine kinase family.</text>
</comment>